<organism evidence="2 3">
    <name type="scientific">Methylobacterium frigidaeris</name>
    <dbReference type="NCBI Taxonomy" id="2038277"/>
    <lineage>
        <taxon>Bacteria</taxon>
        <taxon>Pseudomonadati</taxon>
        <taxon>Pseudomonadota</taxon>
        <taxon>Alphaproteobacteria</taxon>
        <taxon>Hyphomicrobiales</taxon>
        <taxon>Methylobacteriaceae</taxon>
        <taxon>Methylobacterium</taxon>
    </lineage>
</organism>
<reference evidence="2" key="2">
    <citation type="submission" date="2021-08" db="EMBL/GenBank/DDBJ databases">
        <authorList>
            <person name="Tani A."/>
            <person name="Ola A."/>
            <person name="Ogura Y."/>
            <person name="Katsura K."/>
            <person name="Hayashi T."/>
        </authorList>
    </citation>
    <scope>NUCLEOTIDE SEQUENCE</scope>
    <source>
        <strain evidence="2">JCM 32048</strain>
    </source>
</reference>
<name>A0AA37HGT4_9HYPH</name>
<gene>
    <name evidence="2" type="ORF">MPEAHAMD_5998</name>
</gene>
<evidence type="ECO:0000313" key="2">
    <source>
        <dbReference type="EMBL" id="GJD65802.1"/>
    </source>
</evidence>
<feature type="compositionally biased region" description="Low complexity" evidence="1">
    <location>
        <begin position="97"/>
        <end position="107"/>
    </location>
</feature>
<dbReference type="AlphaFoldDB" id="A0AA37HGT4"/>
<keyword evidence="3" id="KW-1185">Reference proteome</keyword>
<dbReference type="EMBL" id="BPQJ01000047">
    <property type="protein sequence ID" value="GJD65802.1"/>
    <property type="molecule type" value="Genomic_DNA"/>
</dbReference>
<proteinExistence type="predicted"/>
<feature type="region of interest" description="Disordered" evidence="1">
    <location>
        <begin position="97"/>
        <end position="119"/>
    </location>
</feature>
<protein>
    <submittedName>
        <fullName evidence="2">Uncharacterized protein</fullName>
    </submittedName>
</protein>
<comment type="caution">
    <text evidence="2">The sequence shown here is derived from an EMBL/GenBank/DDBJ whole genome shotgun (WGS) entry which is preliminary data.</text>
</comment>
<accession>A0AA37HGT4</accession>
<reference evidence="2" key="1">
    <citation type="journal article" date="2016" name="Front. Microbiol.">
        <title>Genome Sequence of the Piezophilic, Mesophilic Sulfate-Reducing Bacterium Desulfovibrio indicus J2T.</title>
        <authorList>
            <person name="Cao J."/>
            <person name="Maignien L."/>
            <person name="Shao Z."/>
            <person name="Alain K."/>
            <person name="Jebbar M."/>
        </authorList>
    </citation>
    <scope>NUCLEOTIDE SEQUENCE</scope>
    <source>
        <strain evidence="2">JCM 32048</strain>
    </source>
</reference>
<sequence>MRYKPLPLAEIARFNHRRNADLARLAAGWMPSDDDLAGAPTLSNWIEYMPRGETRPFLMRHLKGHPRQIDGWTQTEQVLAKGDGWVRLHHTWLRLGPPDAAPVGAEAEAGRGRAGAGGS</sequence>
<evidence type="ECO:0000313" key="3">
    <source>
        <dbReference type="Proteomes" id="UP001055286"/>
    </source>
</evidence>
<dbReference type="Proteomes" id="UP001055286">
    <property type="component" value="Unassembled WGS sequence"/>
</dbReference>
<evidence type="ECO:0000256" key="1">
    <source>
        <dbReference type="SAM" id="MobiDB-lite"/>
    </source>
</evidence>